<evidence type="ECO:0000256" key="1">
    <source>
        <dbReference type="SAM" id="MobiDB-lite"/>
    </source>
</evidence>
<evidence type="ECO:0000256" key="2">
    <source>
        <dbReference type="SAM" id="SignalP"/>
    </source>
</evidence>
<dbReference type="PROSITE" id="PS51257">
    <property type="entry name" value="PROKAR_LIPOPROTEIN"/>
    <property type="match status" value="1"/>
</dbReference>
<protein>
    <submittedName>
        <fullName evidence="3">Spore cortex protein</fullName>
    </submittedName>
</protein>
<gene>
    <name evidence="3" type="ordered locus">BATR1942_11680</name>
</gene>
<proteinExistence type="predicted"/>
<feature type="compositionally biased region" description="Basic and acidic residues" evidence="1">
    <location>
        <begin position="53"/>
        <end position="66"/>
    </location>
</feature>
<feature type="chain" id="PRO_5045743020" evidence="2">
    <location>
        <begin position="26"/>
        <end position="202"/>
    </location>
</feature>
<feature type="compositionally biased region" description="Low complexity" evidence="1">
    <location>
        <begin position="32"/>
        <end position="42"/>
    </location>
</feature>
<name>A0ABM5LZT9_BACA1</name>
<feature type="compositionally biased region" description="Polar residues" evidence="1">
    <location>
        <begin position="77"/>
        <end position="92"/>
    </location>
</feature>
<evidence type="ECO:0000313" key="4">
    <source>
        <dbReference type="Proteomes" id="UP000006867"/>
    </source>
</evidence>
<keyword evidence="4" id="KW-1185">Reference proteome</keyword>
<feature type="signal peptide" evidence="2">
    <location>
        <begin position="1"/>
        <end position="25"/>
    </location>
</feature>
<reference evidence="3 4" key="1">
    <citation type="journal article" date="2011" name="Front. Microbiol.">
        <title>Genomic signatures of strain selection and enhancement in Bacillus atrophaeus var. globigii, a historical biowarfare simulant.</title>
        <authorList>
            <person name="Gibbons H.S."/>
            <person name="Broomall S.M."/>
            <person name="McNew L.A."/>
            <person name="Daligault H."/>
            <person name="Chapman C."/>
            <person name="Bruce D."/>
            <person name="Karavis M."/>
            <person name="Krepps M."/>
            <person name="McGregor P.A."/>
            <person name="Hong C."/>
            <person name="Park K.H."/>
            <person name="Akmal A."/>
            <person name="Feldman A."/>
            <person name="Lin J.S."/>
            <person name="Chang W.E."/>
            <person name="Higgs B.W."/>
            <person name="Demirev P."/>
            <person name="Lindquist J."/>
            <person name="Liem A."/>
            <person name="Fochler E."/>
            <person name="Read T.D."/>
            <person name="Tapia R."/>
            <person name="Johnson S."/>
            <person name="Bishop-Lilly K.A."/>
            <person name="Detter C."/>
            <person name="Han C."/>
            <person name="Sozhamannan S."/>
            <person name="Rosenzweig C.N."/>
            <person name="Skowronski E.W."/>
        </authorList>
    </citation>
    <scope>NUCLEOTIDE SEQUENCE [LARGE SCALE GENOMIC DNA]</scope>
    <source>
        <strain evidence="3 4">1942</strain>
    </source>
</reference>
<accession>A0ABM5LZT9</accession>
<sequence length="202" mass="22080">MRGVFPLGKKVSIAGLMLLTAGLTACGTNDALNDSGNNNNGARPIGYYSNENDADKRGDGMDHDGPVSELMEDADGRNNTTNVADRNGNQENGRLPIATDGTYSHGDMNYHNHMTFNGYEKEENKRLAAKIANRVKQVNDVSDSQVMVTDDRVIIAVRSANAFSNDDKNQVEKAAQNFADGRSVQVLTDNGTFTRLRNMHNR</sequence>
<dbReference type="Proteomes" id="UP000006867">
    <property type="component" value="Chromosome"/>
</dbReference>
<evidence type="ECO:0000313" key="3">
    <source>
        <dbReference type="EMBL" id="ADP33267.1"/>
    </source>
</evidence>
<dbReference type="InterPro" id="IPR019076">
    <property type="entry name" value="Spore_lipoprot_YhcN/YlaJ-like"/>
</dbReference>
<feature type="region of interest" description="Disordered" evidence="1">
    <location>
        <begin position="32"/>
        <end position="96"/>
    </location>
</feature>
<dbReference type="Pfam" id="PF09580">
    <property type="entry name" value="Spore_YhcN_YlaJ"/>
    <property type="match status" value="1"/>
</dbReference>
<organism evidence="3 4">
    <name type="scientific">Bacillus atrophaeus (strain 1942)</name>
    <dbReference type="NCBI Taxonomy" id="720555"/>
    <lineage>
        <taxon>Bacteria</taxon>
        <taxon>Bacillati</taxon>
        <taxon>Bacillota</taxon>
        <taxon>Bacilli</taxon>
        <taxon>Bacillales</taxon>
        <taxon>Bacillaceae</taxon>
        <taxon>Bacillus</taxon>
    </lineage>
</organism>
<keyword evidence="2" id="KW-0732">Signal</keyword>
<dbReference type="EMBL" id="CP002207">
    <property type="protein sequence ID" value="ADP33267.1"/>
    <property type="molecule type" value="Genomic_DNA"/>
</dbReference>